<dbReference type="STRING" id="71717.A0A4Y7TIN7"/>
<feature type="region of interest" description="Disordered" evidence="1">
    <location>
        <begin position="1066"/>
        <end position="1156"/>
    </location>
</feature>
<feature type="region of interest" description="Disordered" evidence="1">
    <location>
        <begin position="255"/>
        <end position="371"/>
    </location>
</feature>
<evidence type="ECO:0000313" key="3">
    <source>
        <dbReference type="Proteomes" id="UP000298030"/>
    </source>
</evidence>
<feature type="compositionally biased region" description="Basic and acidic residues" evidence="1">
    <location>
        <begin position="841"/>
        <end position="851"/>
    </location>
</feature>
<sequence length="1156" mass="124940">MGLGLGFKLSRSQSSKKDTQDEDPWYIPYNGPYEPPRQSSQRSRARDSWGDPIDDEGDGLDESLGVEELRKRFGGNHHQHAGSGDFKPGLRHRSASLASGRSASSGVDPMHGSGAFHQRSNQRPPVASYINLDTSGGVGESPMPNASAREPTTSSRMSVVGSIFSFNSSTRKSYTSPKTPKNGDARKPRPPKLKTHGEAPKVAVRLGPTSSSSSESQGDSPRKRLIPAPSVPVKSTKTDEDDYYNSYYGTLLKGPIPEVSPEHPQFGINPRAAPRPDSGSSVSHQGTFSSHSIHPYAFTFPRKEPDTPTTPTHQEPPLSARDPPRLAFVSPPPRSATGPTTPNCAPYKQLKNASSTPNLRSPGKRENPRTSDRWLSARNWCDAILFPRPRLRIKEEPLESRAIISPPTTPLVDSHAYASNSAAVAPAPVLTSRVLAHSRSLVDLATKTQPPPAPPTARPSTSDGPLPRPRSFAQDDLALLRPVLSLEKVIEEGQELDKERDQWKRQATSSIGNTRARNLSRTRAKSLTQKGRQGHRPQNSFDYLAARACLGSQHLTPVLPPRSQTTSFSDTPGALSSIGRSSGTRSNSISISKSKSSQSHSRGHSKNESWSHAVSKAATVAPSPVAVANPDLDDKLAGIEGALRRDEVNPLQAPAIVQPIDHPYANSPADRISPTPSGVSDIRMGIAISTPPLVDEVLDRETIRMPSHPYARAGLVPNPARTAGPSQAVAHATPPTPQDEIPSFIAQARSGDTVSPQHKMWAQLSPGVVREILPSDLRRYSPFLPEAPGGDRGSVVGVEEALKYANHRDSADSGLGTSETHVYLPTTTPKGVQRFASKPGEVNRPHREPVRYDASQPIYAHHRGRSAELSQPQPPPPIPSFPLAAERPLVRPGLAPVSPSPAPTSGSASPDADHRLGSPNDLDSFHDLFYKPHHARTSIEEHPLHSSSSGVLTGDIALRTRRTGSGLTSLARQLSEDQYSRSSGRPTESSLQFVFEEGQRSASPLQEETAADLDTTEDVHSSNSSFVERTMEDEDDNTRMRVGVVESVSTPPAETATRRRSYTGLLSEGPEHLPMPQSSSSYMTTSTSGSRMSNLSDFPIPPSLPSHHDLTLNTSSNSREIENPTSHPMYPHDRRFTFGVDQDAADVADSLSNPDH</sequence>
<dbReference type="OrthoDB" id="3228777at2759"/>
<name>A0A4Y7TIN7_COPMI</name>
<comment type="caution">
    <text evidence="2">The sequence shown here is derived from an EMBL/GenBank/DDBJ whole genome shotgun (WGS) entry which is preliminary data.</text>
</comment>
<feature type="compositionally biased region" description="Polar residues" evidence="1">
    <location>
        <begin position="164"/>
        <end position="179"/>
    </location>
</feature>
<feature type="compositionally biased region" description="Polar residues" evidence="1">
    <location>
        <begin position="505"/>
        <end position="517"/>
    </location>
</feature>
<feature type="compositionally biased region" description="Polar residues" evidence="1">
    <location>
        <begin position="278"/>
        <end position="292"/>
    </location>
</feature>
<reference evidence="2 3" key="1">
    <citation type="journal article" date="2019" name="Nat. Ecol. Evol.">
        <title>Megaphylogeny resolves global patterns of mushroom evolution.</title>
        <authorList>
            <person name="Varga T."/>
            <person name="Krizsan K."/>
            <person name="Foldi C."/>
            <person name="Dima B."/>
            <person name="Sanchez-Garcia M."/>
            <person name="Sanchez-Ramirez S."/>
            <person name="Szollosi G.J."/>
            <person name="Szarkandi J.G."/>
            <person name="Papp V."/>
            <person name="Albert L."/>
            <person name="Andreopoulos W."/>
            <person name="Angelini C."/>
            <person name="Antonin V."/>
            <person name="Barry K.W."/>
            <person name="Bougher N.L."/>
            <person name="Buchanan P."/>
            <person name="Buyck B."/>
            <person name="Bense V."/>
            <person name="Catcheside P."/>
            <person name="Chovatia M."/>
            <person name="Cooper J."/>
            <person name="Damon W."/>
            <person name="Desjardin D."/>
            <person name="Finy P."/>
            <person name="Geml J."/>
            <person name="Haridas S."/>
            <person name="Hughes K."/>
            <person name="Justo A."/>
            <person name="Karasinski D."/>
            <person name="Kautmanova I."/>
            <person name="Kiss B."/>
            <person name="Kocsube S."/>
            <person name="Kotiranta H."/>
            <person name="LaButti K.M."/>
            <person name="Lechner B.E."/>
            <person name="Liimatainen K."/>
            <person name="Lipzen A."/>
            <person name="Lukacs Z."/>
            <person name="Mihaltcheva S."/>
            <person name="Morgado L.N."/>
            <person name="Niskanen T."/>
            <person name="Noordeloos M.E."/>
            <person name="Ohm R.A."/>
            <person name="Ortiz-Santana B."/>
            <person name="Ovrebo C."/>
            <person name="Racz N."/>
            <person name="Riley R."/>
            <person name="Savchenko A."/>
            <person name="Shiryaev A."/>
            <person name="Soop K."/>
            <person name="Spirin V."/>
            <person name="Szebenyi C."/>
            <person name="Tomsovsky M."/>
            <person name="Tulloss R.E."/>
            <person name="Uehling J."/>
            <person name="Grigoriev I.V."/>
            <person name="Vagvolgyi C."/>
            <person name="Papp T."/>
            <person name="Martin F.M."/>
            <person name="Miettinen O."/>
            <person name="Hibbett D.S."/>
            <person name="Nagy L.G."/>
        </authorList>
    </citation>
    <scope>NUCLEOTIDE SEQUENCE [LARGE SCALE GENOMIC DNA]</scope>
    <source>
        <strain evidence="2 3">FP101781</strain>
    </source>
</reference>
<feature type="region of interest" description="Disordered" evidence="1">
    <location>
        <begin position="555"/>
        <end position="616"/>
    </location>
</feature>
<feature type="region of interest" description="Disordered" evidence="1">
    <location>
        <begin position="444"/>
        <end position="471"/>
    </location>
</feature>
<dbReference type="EMBL" id="QPFP01000010">
    <property type="protein sequence ID" value="TEB34045.1"/>
    <property type="molecule type" value="Genomic_DNA"/>
</dbReference>
<feature type="region of interest" description="Disordered" evidence="1">
    <location>
        <begin position="494"/>
        <end position="538"/>
    </location>
</feature>
<feature type="region of interest" description="Disordered" evidence="1">
    <location>
        <begin position="968"/>
        <end position="1036"/>
    </location>
</feature>
<feature type="compositionally biased region" description="Low complexity" evidence="1">
    <location>
        <begin position="95"/>
        <end position="106"/>
    </location>
</feature>
<feature type="compositionally biased region" description="Basic and acidic residues" evidence="1">
    <location>
        <begin position="494"/>
        <end position="504"/>
    </location>
</feature>
<feature type="compositionally biased region" description="Polar residues" evidence="1">
    <location>
        <begin position="1111"/>
        <end position="1126"/>
    </location>
</feature>
<organism evidence="2 3">
    <name type="scientific">Coprinellus micaceus</name>
    <name type="common">Glistening ink-cap mushroom</name>
    <name type="synonym">Coprinus micaceus</name>
    <dbReference type="NCBI Taxonomy" id="71717"/>
    <lineage>
        <taxon>Eukaryota</taxon>
        <taxon>Fungi</taxon>
        <taxon>Dikarya</taxon>
        <taxon>Basidiomycota</taxon>
        <taxon>Agaricomycotina</taxon>
        <taxon>Agaricomycetes</taxon>
        <taxon>Agaricomycetidae</taxon>
        <taxon>Agaricales</taxon>
        <taxon>Agaricineae</taxon>
        <taxon>Psathyrellaceae</taxon>
        <taxon>Coprinellus</taxon>
    </lineage>
</organism>
<proteinExistence type="predicted"/>
<feature type="region of interest" description="Disordered" evidence="1">
    <location>
        <begin position="1"/>
        <end position="243"/>
    </location>
</feature>
<feature type="compositionally biased region" description="Polar residues" evidence="1">
    <location>
        <begin position="525"/>
        <end position="538"/>
    </location>
</feature>
<feature type="compositionally biased region" description="Low complexity" evidence="1">
    <location>
        <begin position="576"/>
        <end position="600"/>
    </location>
</feature>
<accession>A0A4Y7TIN7</accession>
<evidence type="ECO:0000256" key="1">
    <source>
        <dbReference type="SAM" id="MobiDB-lite"/>
    </source>
</evidence>
<feature type="compositionally biased region" description="Acidic residues" evidence="1">
    <location>
        <begin position="52"/>
        <end position="65"/>
    </location>
</feature>
<feature type="compositionally biased region" description="Polar residues" evidence="1">
    <location>
        <begin position="980"/>
        <end position="992"/>
    </location>
</feature>
<dbReference type="Proteomes" id="UP000298030">
    <property type="component" value="Unassembled WGS sequence"/>
</dbReference>
<feature type="region of interest" description="Disordered" evidence="1">
    <location>
        <begin position="830"/>
        <end position="920"/>
    </location>
</feature>
<dbReference type="AlphaFoldDB" id="A0A4Y7TIN7"/>
<protein>
    <submittedName>
        <fullName evidence="2">Uncharacterized protein</fullName>
    </submittedName>
</protein>
<feature type="compositionally biased region" description="Low complexity" evidence="1">
    <location>
        <begin position="1078"/>
        <end position="1093"/>
    </location>
</feature>
<gene>
    <name evidence="2" type="ORF">FA13DRAFT_1729508</name>
</gene>
<evidence type="ECO:0000313" key="2">
    <source>
        <dbReference type="EMBL" id="TEB34045.1"/>
    </source>
</evidence>
<keyword evidence="3" id="KW-1185">Reference proteome</keyword>